<evidence type="ECO:0000313" key="10">
    <source>
        <dbReference type="Proteomes" id="UP000595349"/>
    </source>
</evidence>
<dbReference type="InterPro" id="IPR037185">
    <property type="entry name" value="EmrE-like"/>
</dbReference>
<evidence type="ECO:0000256" key="7">
    <source>
        <dbReference type="RuleBase" id="RU003942"/>
    </source>
</evidence>
<keyword evidence="10" id="KW-1185">Reference proteome</keyword>
<organism evidence="9 10">
    <name type="scientific">Salicibibacter cibi</name>
    <dbReference type="NCBI Taxonomy" id="2743001"/>
    <lineage>
        <taxon>Bacteria</taxon>
        <taxon>Bacillati</taxon>
        <taxon>Bacillota</taxon>
        <taxon>Bacilli</taxon>
        <taxon>Bacillales</taxon>
        <taxon>Bacillaceae</taxon>
        <taxon>Salicibibacter</taxon>
    </lineage>
</organism>
<dbReference type="AlphaFoldDB" id="A0A7T6Z917"/>
<keyword evidence="3" id="KW-1003">Cell membrane</keyword>
<dbReference type="Proteomes" id="UP000595349">
    <property type="component" value="Chromosome"/>
</dbReference>
<evidence type="ECO:0000313" key="9">
    <source>
        <dbReference type="EMBL" id="QQK79104.1"/>
    </source>
</evidence>
<comment type="subcellular location">
    <subcellularLocation>
        <location evidence="1 7">Cell membrane</location>
        <topology evidence="1 7">Multi-pass membrane protein</topology>
    </subcellularLocation>
</comment>
<feature type="transmembrane region" description="Helical" evidence="8">
    <location>
        <begin position="84"/>
        <end position="101"/>
    </location>
</feature>
<accession>A0A7T6Z917</accession>
<dbReference type="GO" id="GO:0005886">
    <property type="term" value="C:plasma membrane"/>
    <property type="evidence" value="ECO:0007669"/>
    <property type="project" value="UniProtKB-SubCell"/>
</dbReference>
<dbReference type="PANTHER" id="PTHR30561:SF1">
    <property type="entry name" value="MULTIDRUG TRANSPORTER EMRE"/>
    <property type="match status" value="1"/>
</dbReference>
<keyword evidence="5 8" id="KW-1133">Transmembrane helix</keyword>
<proteinExistence type="inferred from homology"/>
<evidence type="ECO:0000256" key="8">
    <source>
        <dbReference type="SAM" id="Phobius"/>
    </source>
</evidence>
<keyword evidence="4 7" id="KW-0812">Transmembrane</keyword>
<evidence type="ECO:0000256" key="2">
    <source>
        <dbReference type="ARBA" id="ARBA00022448"/>
    </source>
</evidence>
<protein>
    <submittedName>
        <fullName evidence="9">Multidrug efflux SMR transporter</fullName>
    </submittedName>
</protein>
<dbReference type="SUPFAM" id="SSF103481">
    <property type="entry name" value="Multidrug resistance efflux transporter EmrE"/>
    <property type="match status" value="1"/>
</dbReference>
<keyword evidence="6 8" id="KW-0472">Membrane</keyword>
<keyword evidence="2" id="KW-0813">Transport</keyword>
<evidence type="ECO:0000256" key="4">
    <source>
        <dbReference type="ARBA" id="ARBA00022692"/>
    </source>
</evidence>
<evidence type="ECO:0000256" key="6">
    <source>
        <dbReference type="ARBA" id="ARBA00023136"/>
    </source>
</evidence>
<dbReference type="InterPro" id="IPR045324">
    <property type="entry name" value="Small_multidrug_res"/>
</dbReference>
<evidence type="ECO:0000256" key="3">
    <source>
        <dbReference type="ARBA" id="ARBA00022475"/>
    </source>
</evidence>
<dbReference type="Pfam" id="PF00893">
    <property type="entry name" value="Multi_Drug_Res"/>
    <property type="match status" value="1"/>
</dbReference>
<comment type="similarity">
    <text evidence="7">Belongs to the drug/metabolite transporter (DMT) superfamily. Small multidrug resistance (SMR) (TC 2.A.7.1) family.</text>
</comment>
<feature type="transmembrane region" description="Helical" evidence="8">
    <location>
        <begin position="28"/>
        <end position="47"/>
    </location>
</feature>
<dbReference type="InterPro" id="IPR000390">
    <property type="entry name" value="Small_drug/metabolite_transptr"/>
</dbReference>
<dbReference type="EMBL" id="CP054706">
    <property type="protein sequence ID" value="QQK79104.1"/>
    <property type="molecule type" value="Genomic_DNA"/>
</dbReference>
<dbReference type="KEGG" id="scib:HUG20_03755"/>
<name>A0A7T6Z917_9BACI</name>
<dbReference type="RefSeq" id="WP_200088251.1">
    <property type="nucleotide sequence ID" value="NZ_CP054706.1"/>
</dbReference>
<dbReference type="GO" id="GO:0022857">
    <property type="term" value="F:transmembrane transporter activity"/>
    <property type="evidence" value="ECO:0007669"/>
    <property type="project" value="InterPro"/>
</dbReference>
<evidence type="ECO:0000256" key="5">
    <source>
        <dbReference type="ARBA" id="ARBA00022989"/>
    </source>
</evidence>
<feature type="transmembrane region" description="Helical" evidence="8">
    <location>
        <begin position="59"/>
        <end position="78"/>
    </location>
</feature>
<dbReference type="PANTHER" id="PTHR30561">
    <property type="entry name" value="SMR FAMILY PROTON-DEPENDENT DRUG EFFLUX TRANSPORTER SUGE"/>
    <property type="match status" value="1"/>
</dbReference>
<evidence type="ECO:0000256" key="1">
    <source>
        <dbReference type="ARBA" id="ARBA00004651"/>
    </source>
</evidence>
<sequence>MLYVALFIAVVIASVGDAALKKSNGFRRPGPAFAGVMIYFLTFYLLSIIMTELPISVTYATWSGIGVILTAVVGVLFFKEKLNQKVILSMGMIILGVVLLNV</sequence>
<reference evidence="9 10" key="1">
    <citation type="submission" date="2020-06" db="EMBL/GenBank/DDBJ databases">
        <title>Genomic analysis of Salicibibacter sp. NKC21-4.</title>
        <authorList>
            <person name="Oh Y.J."/>
        </authorList>
    </citation>
    <scope>NUCLEOTIDE SEQUENCE [LARGE SCALE GENOMIC DNA]</scope>
    <source>
        <strain evidence="9 10">NKC21-4</strain>
    </source>
</reference>
<gene>
    <name evidence="9" type="ORF">HUG20_03755</name>
</gene>
<dbReference type="Gene3D" id="1.10.3730.20">
    <property type="match status" value="1"/>
</dbReference>